<dbReference type="InterPro" id="IPR018954">
    <property type="entry name" value="Betagal_dom2"/>
</dbReference>
<evidence type="ECO:0000256" key="3">
    <source>
        <dbReference type="ARBA" id="ARBA00012756"/>
    </source>
</evidence>
<comment type="catalytic activity">
    <reaction evidence="1 8">
        <text>Hydrolysis of terminal non-reducing beta-D-galactose residues in beta-D-galactosides.</text>
        <dbReference type="EC" id="3.2.1.23"/>
    </reaction>
</comment>
<dbReference type="GO" id="GO:0005975">
    <property type="term" value="P:carbohydrate metabolic process"/>
    <property type="evidence" value="ECO:0007669"/>
    <property type="project" value="InterPro"/>
</dbReference>
<dbReference type="Pfam" id="PF01301">
    <property type="entry name" value="Glyco_hydro_35"/>
    <property type="match status" value="1"/>
</dbReference>
<evidence type="ECO:0000256" key="4">
    <source>
        <dbReference type="ARBA" id="ARBA00022729"/>
    </source>
</evidence>
<dbReference type="InterPro" id="IPR019801">
    <property type="entry name" value="Glyco_hydro_35_CS"/>
</dbReference>
<dbReference type="Proteomes" id="UP000827724">
    <property type="component" value="Unassembled WGS sequence"/>
</dbReference>
<dbReference type="FunFam" id="3.20.20.80:FF:000040">
    <property type="entry name" value="Beta-galactosidase A"/>
    <property type="match status" value="1"/>
</dbReference>
<evidence type="ECO:0000313" key="12">
    <source>
        <dbReference type="EMBL" id="KAH6604143.1"/>
    </source>
</evidence>
<dbReference type="GO" id="GO:0004565">
    <property type="term" value="F:beta-galactosidase activity"/>
    <property type="evidence" value="ECO:0007669"/>
    <property type="project" value="UniProtKB-EC"/>
</dbReference>
<dbReference type="OrthoDB" id="1657402at2759"/>
<dbReference type="Pfam" id="PF13363">
    <property type="entry name" value="BetaGal_dom3"/>
    <property type="match status" value="1"/>
</dbReference>
<evidence type="ECO:0000256" key="6">
    <source>
        <dbReference type="ARBA" id="ARBA00023180"/>
    </source>
</evidence>
<dbReference type="EC" id="3.2.1.23" evidence="3 8"/>
<dbReference type="Pfam" id="PF10435">
    <property type="entry name" value="BetaGal_dom2"/>
    <property type="match status" value="1"/>
</dbReference>
<dbReference type="PRINTS" id="PR00742">
    <property type="entry name" value="GLHYDRLASE35"/>
</dbReference>
<dbReference type="AlphaFoldDB" id="A0A9P8QJH9"/>
<dbReference type="InterPro" id="IPR025972">
    <property type="entry name" value="BetaGal_dom3"/>
</dbReference>
<sequence length="1018" mass="110881">MKPGTLLSAVFALLLTSSNSLSIGAHGGRPRGIVLDSSEGEPLQNIVTWDEYSLFVYGERVMIFSGEVHPFRLPVPSLYLDLFQKIKALGFNTVSFYVDWALLEGKPGKFRADGIFDLEPFFDAATKAGIYLLARPGPYINAEVSGGGFPGWLQRIRGILRTDAPDYLNATDNYMAHIASIIARAQITNGGPVILYQPENEYSSGHGGIVFPNKPYFQYVIDQARNAGIIVPLINNDAFPGGTSAPGTGLGSVDIYGHDGYPVGFDCAHPYAWPENGLPTTYHQQHLNISPNTPFSLVEFQGGSFDPFGGWGFEQCSTLVNHEFERVFYKNNMAAGVTIFNLYMIFGGTNWGNLGHPGGYTSYDYGASIREDRTVDREKYAELKLQGQFMKVSPGYITTTPGNATQGIYSDSEGIVITPLLAQENGHFFVVRHANYSSTESASYTVKLPTSAGEFTIPQQGGSLTLNGRDSKFHVTDYPVGNHTLLYSTAEIFTWKQFTNKTVLVLYGGAGELHEFAVENPFGGTKAAKVNRIEGNGVTVHTTENDLILVLQWTASGDRQVIQLGDLVIFMVDRNSAYNYWVPTLPGSGSQPAYGTSLMNPAAVIVNGGYLVRSVAVEGSSLSLRADFNVTTPLEIIGIPQGVSKLVVNGEELDYAVSELGDWTVNPAIELPAIQVPDLSTLTWYQLDSLPEIHHGYDDSNWPVANHRTSRNSVAPLKTPVSLYGSDYGFHTGTLLFRGQFTAQTSQQQLYLTTQGGFAYASSVWLNDRFVGSFNGFDAAANSSSSYKLDGLVRGRRYVLTVIVDTTGLSENWDLGLDGMKAPRGIIDYTLLSAKGAPVPVSPWKITGNLGGEDYQDAFRGPLNEGGLFFERQGYHLPSPPLHAFGPGSPYEGIAHAGVAFYVARLPLDLPSGTHDIPLSFAFDNATSTAPYRALLYVNGFQYGKYVSNIGPQTEFPVPEGILNYSGDNWIGVALWALDRHGAKVPGLELRSRSPILTSREKVQLVEGPAFSERRGAY</sequence>
<evidence type="ECO:0000256" key="1">
    <source>
        <dbReference type="ARBA" id="ARBA00001412"/>
    </source>
</evidence>
<dbReference type="SUPFAM" id="SSF49785">
    <property type="entry name" value="Galactose-binding domain-like"/>
    <property type="match status" value="2"/>
</dbReference>
<keyword evidence="5 8" id="KW-0378">Hydrolase</keyword>
<reference evidence="12" key="1">
    <citation type="submission" date="2021-08" db="EMBL/GenBank/DDBJ databases">
        <title>Chromosome-Level Trichoderma cornu-damae using Hi-C Data.</title>
        <authorList>
            <person name="Kim C.S."/>
        </authorList>
    </citation>
    <scope>NUCLEOTIDE SEQUENCE</scope>
    <source>
        <strain evidence="12">KA19-0412C</strain>
    </source>
</reference>
<dbReference type="Gene3D" id="2.102.20.10">
    <property type="entry name" value="Beta-galactosidase, domain 2"/>
    <property type="match status" value="1"/>
</dbReference>
<keyword evidence="13" id="KW-1185">Reference proteome</keyword>
<comment type="caution">
    <text evidence="12">The sequence shown here is derived from an EMBL/GenBank/DDBJ whole genome shotgun (WGS) entry which is preliminary data.</text>
</comment>
<evidence type="ECO:0000256" key="10">
    <source>
        <dbReference type="SAM" id="SignalP"/>
    </source>
</evidence>
<dbReference type="FunFam" id="2.60.120.260:FF:000065">
    <property type="entry name" value="Beta-galactosidase A"/>
    <property type="match status" value="1"/>
</dbReference>
<gene>
    <name evidence="12" type="ORF">Trco_007589</name>
</gene>
<dbReference type="PANTHER" id="PTHR23421">
    <property type="entry name" value="BETA-GALACTOSIDASE RELATED"/>
    <property type="match status" value="1"/>
</dbReference>
<feature type="domain" description="Beta-galactosidase" evidence="11">
    <location>
        <begin position="396"/>
        <end position="580"/>
    </location>
</feature>
<evidence type="ECO:0000256" key="2">
    <source>
        <dbReference type="ARBA" id="ARBA00009809"/>
    </source>
</evidence>
<dbReference type="InterPro" id="IPR017853">
    <property type="entry name" value="GH"/>
</dbReference>
<dbReference type="InterPro" id="IPR036833">
    <property type="entry name" value="BetaGal_dom3_sf"/>
</dbReference>
<dbReference type="InterPro" id="IPR025300">
    <property type="entry name" value="BetaGal_jelly_roll_dom"/>
</dbReference>
<dbReference type="SUPFAM" id="SSF51445">
    <property type="entry name" value="(Trans)glycosidases"/>
    <property type="match status" value="1"/>
</dbReference>
<dbReference type="Gene3D" id="2.60.390.10">
    <property type="entry name" value="Beta-galactosidase, domain 3"/>
    <property type="match status" value="1"/>
</dbReference>
<evidence type="ECO:0000256" key="9">
    <source>
        <dbReference type="RuleBase" id="RU003679"/>
    </source>
</evidence>
<comment type="similarity">
    <text evidence="2 9">Belongs to the glycosyl hydrolase 35 family.</text>
</comment>
<dbReference type="FunFam" id="2.102.20.10:FF:000001">
    <property type="entry name" value="Beta-galactosidase A"/>
    <property type="match status" value="1"/>
</dbReference>
<dbReference type="Gene3D" id="2.60.120.260">
    <property type="entry name" value="Galactose-binding domain-like"/>
    <property type="match status" value="2"/>
</dbReference>
<proteinExistence type="inferred from homology"/>
<keyword evidence="6" id="KW-0325">Glycoprotein</keyword>
<organism evidence="12 13">
    <name type="scientific">Trichoderma cornu-damae</name>
    <dbReference type="NCBI Taxonomy" id="654480"/>
    <lineage>
        <taxon>Eukaryota</taxon>
        <taxon>Fungi</taxon>
        <taxon>Dikarya</taxon>
        <taxon>Ascomycota</taxon>
        <taxon>Pezizomycotina</taxon>
        <taxon>Sordariomycetes</taxon>
        <taxon>Hypocreomycetidae</taxon>
        <taxon>Hypocreales</taxon>
        <taxon>Hypocreaceae</taxon>
        <taxon>Trichoderma</taxon>
    </lineage>
</organism>
<evidence type="ECO:0000313" key="13">
    <source>
        <dbReference type="Proteomes" id="UP000827724"/>
    </source>
</evidence>
<feature type="signal peptide" evidence="10">
    <location>
        <begin position="1"/>
        <end position="20"/>
    </location>
</feature>
<accession>A0A9P8QJH9</accession>
<dbReference type="PROSITE" id="PS01182">
    <property type="entry name" value="GLYCOSYL_HYDROL_F35"/>
    <property type="match status" value="1"/>
</dbReference>
<dbReference type="Pfam" id="PF13364">
    <property type="entry name" value="BetaGal_ABD2"/>
    <property type="match status" value="2"/>
</dbReference>
<evidence type="ECO:0000256" key="5">
    <source>
        <dbReference type="ARBA" id="ARBA00022801"/>
    </source>
</evidence>
<keyword evidence="4 10" id="KW-0732">Signal</keyword>
<dbReference type="Gene3D" id="3.20.20.80">
    <property type="entry name" value="Glycosidases"/>
    <property type="match status" value="1"/>
</dbReference>
<evidence type="ECO:0000256" key="8">
    <source>
        <dbReference type="RuleBase" id="RU000675"/>
    </source>
</evidence>
<dbReference type="InterPro" id="IPR031330">
    <property type="entry name" value="Gly_Hdrlase_35_cat"/>
</dbReference>
<name>A0A9P8QJH9_9HYPO</name>
<protein>
    <recommendedName>
        <fullName evidence="3 8">Beta-galactosidase</fullName>
        <ecNumber evidence="3 8">3.2.1.23</ecNumber>
    </recommendedName>
</protein>
<keyword evidence="7 8" id="KW-0326">Glycosidase</keyword>
<dbReference type="SUPFAM" id="SSF117100">
    <property type="entry name" value="Beta-galactosidase LacA, domain 3"/>
    <property type="match status" value="1"/>
</dbReference>
<dbReference type="InterPro" id="IPR037110">
    <property type="entry name" value="Betagal_dom2_sf"/>
</dbReference>
<dbReference type="InterPro" id="IPR001944">
    <property type="entry name" value="Glycoside_Hdrlase_35"/>
</dbReference>
<evidence type="ECO:0000259" key="11">
    <source>
        <dbReference type="SMART" id="SM01029"/>
    </source>
</evidence>
<dbReference type="InterPro" id="IPR008979">
    <property type="entry name" value="Galactose-bd-like_sf"/>
</dbReference>
<evidence type="ECO:0000256" key="7">
    <source>
        <dbReference type="ARBA" id="ARBA00023295"/>
    </source>
</evidence>
<dbReference type="EMBL" id="JAIWOZ010000006">
    <property type="protein sequence ID" value="KAH6604143.1"/>
    <property type="molecule type" value="Genomic_DNA"/>
</dbReference>
<feature type="chain" id="PRO_5040379085" description="Beta-galactosidase" evidence="10">
    <location>
        <begin position="21"/>
        <end position="1018"/>
    </location>
</feature>
<dbReference type="SUPFAM" id="SSF51011">
    <property type="entry name" value="Glycosyl hydrolase domain"/>
    <property type="match status" value="1"/>
</dbReference>
<dbReference type="SMART" id="SM01029">
    <property type="entry name" value="BetaGal_dom2"/>
    <property type="match status" value="1"/>
</dbReference>